<evidence type="ECO:0000313" key="3">
    <source>
        <dbReference type="Proteomes" id="UP000321832"/>
    </source>
</evidence>
<keyword evidence="3" id="KW-1185">Reference proteome</keyword>
<organism evidence="2 3">
    <name type="scientific">Piscinibacter aquaticus</name>
    <dbReference type="NCBI Taxonomy" id="392597"/>
    <lineage>
        <taxon>Bacteria</taxon>
        <taxon>Pseudomonadati</taxon>
        <taxon>Pseudomonadota</taxon>
        <taxon>Betaproteobacteria</taxon>
        <taxon>Burkholderiales</taxon>
        <taxon>Sphaerotilaceae</taxon>
        <taxon>Piscinibacter</taxon>
    </lineage>
</organism>
<feature type="region of interest" description="Disordered" evidence="1">
    <location>
        <begin position="90"/>
        <end position="114"/>
    </location>
</feature>
<dbReference type="AlphaFoldDB" id="A0A5C6U0W4"/>
<protein>
    <submittedName>
        <fullName evidence="2">Uncharacterized protein</fullName>
    </submittedName>
</protein>
<sequence>MLVDEIAKAQPQVGNRLLRSDRATNGKIGGEFAAPALDIGVAGARQISKSDARQAHALERGPGRGERQEGELAAACLQRRSNRCEHGNVAAAVSGEQDPAHRTPIPSSLKAHSS</sequence>
<name>A0A5C6U0W4_9BURK</name>
<evidence type="ECO:0000256" key="1">
    <source>
        <dbReference type="SAM" id="MobiDB-lite"/>
    </source>
</evidence>
<dbReference type="EMBL" id="VOPW01000001">
    <property type="protein sequence ID" value="TXC65466.1"/>
    <property type="molecule type" value="Genomic_DNA"/>
</dbReference>
<feature type="compositionally biased region" description="Basic and acidic residues" evidence="1">
    <location>
        <begin position="50"/>
        <end position="70"/>
    </location>
</feature>
<feature type="region of interest" description="Disordered" evidence="1">
    <location>
        <begin position="50"/>
        <end position="72"/>
    </location>
</feature>
<dbReference type="Proteomes" id="UP000321832">
    <property type="component" value="Unassembled WGS sequence"/>
</dbReference>
<comment type="caution">
    <text evidence="2">The sequence shown here is derived from an EMBL/GenBank/DDBJ whole genome shotgun (WGS) entry which is preliminary data.</text>
</comment>
<accession>A0A5C6U0W4</accession>
<proteinExistence type="predicted"/>
<reference evidence="2 3" key="1">
    <citation type="submission" date="2019-08" db="EMBL/GenBank/DDBJ databases">
        <authorList>
            <person name="Khan S.A."/>
            <person name="Jeon C.O."/>
            <person name="Jeong S.E."/>
        </authorList>
    </citation>
    <scope>NUCLEOTIDE SEQUENCE [LARGE SCALE GENOMIC DNA]</scope>
    <source>
        <strain evidence="3">IMCC1728</strain>
    </source>
</reference>
<gene>
    <name evidence="2" type="ORF">FSC37_03245</name>
</gene>
<evidence type="ECO:0000313" key="2">
    <source>
        <dbReference type="EMBL" id="TXC65466.1"/>
    </source>
</evidence>